<accession>A0A1Z4LTD3</accession>
<dbReference type="Gene3D" id="2.60.40.10">
    <property type="entry name" value="Immunoglobulins"/>
    <property type="match status" value="1"/>
</dbReference>
<dbReference type="InterPro" id="IPR014756">
    <property type="entry name" value="Ig_E-set"/>
</dbReference>
<dbReference type="OrthoDB" id="583708at2"/>
<dbReference type="InterPro" id="IPR013783">
    <property type="entry name" value="Ig-like_fold"/>
</dbReference>
<proteinExistence type="predicted"/>
<dbReference type="SUPFAM" id="SSF81296">
    <property type="entry name" value="E set domains"/>
    <property type="match status" value="1"/>
</dbReference>
<dbReference type="CDD" id="cd02859">
    <property type="entry name" value="E_set_AMPKbeta_like_N"/>
    <property type="match status" value="1"/>
</dbReference>
<dbReference type="Pfam" id="PF16561">
    <property type="entry name" value="AMPK1_CBM"/>
    <property type="match status" value="1"/>
</dbReference>
<sequence>MENKLNKVNYVMKTQVKFKLNLKPQFYERVTLAGSFNNWKQIPMKQDNQGYFYYFLNLEDGIYTYHFHLFPQQSLLIKSEIIDNAYARNINNHHLIMNGIIGIREGDKILDDIYLPDEKDVALSSMKNKQQELINVNQDLKPVWELIAEEVHLQIEEYLSCQK</sequence>
<dbReference type="Proteomes" id="UP000218418">
    <property type="component" value="Chromosome"/>
</dbReference>
<organism evidence="2 3">
    <name type="scientific">Calothrix parasitica NIES-267</name>
    <dbReference type="NCBI Taxonomy" id="1973488"/>
    <lineage>
        <taxon>Bacteria</taxon>
        <taxon>Bacillati</taxon>
        <taxon>Cyanobacteriota</taxon>
        <taxon>Cyanophyceae</taxon>
        <taxon>Nostocales</taxon>
        <taxon>Calotrichaceae</taxon>
        <taxon>Calothrix</taxon>
    </lineage>
</organism>
<dbReference type="InterPro" id="IPR032640">
    <property type="entry name" value="AMPK1_CBM"/>
</dbReference>
<keyword evidence="3" id="KW-1185">Reference proteome</keyword>
<reference evidence="2 3" key="1">
    <citation type="submission" date="2017-06" db="EMBL/GenBank/DDBJ databases">
        <title>Genome sequencing of cyanobaciteial culture collection at National Institute for Environmental Studies (NIES).</title>
        <authorList>
            <person name="Hirose Y."/>
            <person name="Shimura Y."/>
            <person name="Fujisawa T."/>
            <person name="Nakamura Y."/>
            <person name="Kawachi M."/>
        </authorList>
    </citation>
    <scope>NUCLEOTIDE SEQUENCE [LARGE SCALE GENOMIC DNA]</scope>
    <source>
        <strain evidence="2 3">NIES-267</strain>
    </source>
</reference>
<feature type="domain" description="AMP-activated protein kinase glycogen-binding" evidence="1">
    <location>
        <begin position="28"/>
        <end position="68"/>
    </location>
</feature>
<evidence type="ECO:0000259" key="1">
    <source>
        <dbReference type="Pfam" id="PF16561"/>
    </source>
</evidence>
<evidence type="ECO:0000313" key="2">
    <source>
        <dbReference type="EMBL" id="BAY84492.1"/>
    </source>
</evidence>
<protein>
    <submittedName>
        <fullName evidence="2">Alpha amylase catalytic region</fullName>
    </submittedName>
</protein>
<evidence type="ECO:0000313" key="3">
    <source>
        <dbReference type="Proteomes" id="UP000218418"/>
    </source>
</evidence>
<dbReference type="EMBL" id="AP018227">
    <property type="protein sequence ID" value="BAY84492.1"/>
    <property type="molecule type" value="Genomic_DNA"/>
</dbReference>
<name>A0A1Z4LTD3_9CYAN</name>
<gene>
    <name evidence="2" type="ORF">NIES267_39880</name>
</gene>
<dbReference type="AlphaFoldDB" id="A0A1Z4LTD3"/>